<evidence type="ECO:0000256" key="1">
    <source>
        <dbReference type="SAM" id="Coils"/>
    </source>
</evidence>
<feature type="coiled-coil region" evidence="1">
    <location>
        <begin position="116"/>
        <end position="143"/>
    </location>
</feature>
<gene>
    <name evidence="4" type="ORF">FWILDA_LOCUS15857</name>
</gene>
<evidence type="ECO:0000313" key="4">
    <source>
        <dbReference type="EMBL" id="CAI2192999.1"/>
    </source>
</evidence>
<proteinExistence type="predicted"/>
<keyword evidence="3" id="KW-0732">Signal</keyword>
<organism evidence="4 5">
    <name type="scientific">Funneliformis geosporum</name>
    <dbReference type="NCBI Taxonomy" id="1117311"/>
    <lineage>
        <taxon>Eukaryota</taxon>
        <taxon>Fungi</taxon>
        <taxon>Fungi incertae sedis</taxon>
        <taxon>Mucoromycota</taxon>
        <taxon>Glomeromycotina</taxon>
        <taxon>Glomeromycetes</taxon>
        <taxon>Glomerales</taxon>
        <taxon>Glomeraceae</taxon>
        <taxon>Funneliformis</taxon>
    </lineage>
</organism>
<reference evidence="4" key="1">
    <citation type="submission" date="2022-08" db="EMBL/GenBank/DDBJ databases">
        <authorList>
            <person name="Kallberg Y."/>
            <person name="Tangrot J."/>
            <person name="Rosling A."/>
        </authorList>
    </citation>
    <scope>NUCLEOTIDE SEQUENCE</scope>
    <source>
        <strain evidence="4">Wild A</strain>
    </source>
</reference>
<name>A0A9W4T5W7_9GLOM</name>
<dbReference type="Proteomes" id="UP001153678">
    <property type="component" value="Unassembled WGS sequence"/>
</dbReference>
<dbReference type="EMBL" id="CAMKVN010008937">
    <property type="protein sequence ID" value="CAI2192999.1"/>
    <property type="molecule type" value="Genomic_DNA"/>
</dbReference>
<keyword evidence="5" id="KW-1185">Reference proteome</keyword>
<dbReference type="OrthoDB" id="2445808at2759"/>
<protein>
    <submittedName>
        <fullName evidence="4">9037_t:CDS:1</fullName>
    </submittedName>
</protein>
<feature type="chain" id="PRO_5040961198" evidence="3">
    <location>
        <begin position="16"/>
        <end position="148"/>
    </location>
</feature>
<comment type="caution">
    <text evidence="4">The sequence shown here is derived from an EMBL/GenBank/DDBJ whole genome shotgun (WGS) entry which is preliminary data.</text>
</comment>
<feature type="compositionally biased region" description="Basic and acidic residues" evidence="2">
    <location>
        <begin position="83"/>
        <end position="98"/>
    </location>
</feature>
<sequence length="148" mass="16975">MVAPLLIAFCVGCGTFVCKKIHDAYENNQRTKRDKYGLKSKAIDAAKEDNKKAQEESVELKKKLEDLEQKINQRNTEIQNLQEKLKDPKISSQERGELEEKLASLLASQEDDKRGKNKILDNLKKLEERIKKNNETINKAGLNPDDKH</sequence>
<evidence type="ECO:0000256" key="3">
    <source>
        <dbReference type="SAM" id="SignalP"/>
    </source>
</evidence>
<feature type="signal peptide" evidence="3">
    <location>
        <begin position="1"/>
        <end position="15"/>
    </location>
</feature>
<feature type="region of interest" description="Disordered" evidence="2">
    <location>
        <begin position="78"/>
        <end position="98"/>
    </location>
</feature>
<evidence type="ECO:0000256" key="2">
    <source>
        <dbReference type="SAM" id="MobiDB-lite"/>
    </source>
</evidence>
<keyword evidence="1" id="KW-0175">Coiled coil</keyword>
<evidence type="ECO:0000313" key="5">
    <source>
        <dbReference type="Proteomes" id="UP001153678"/>
    </source>
</evidence>
<dbReference type="AlphaFoldDB" id="A0A9W4T5W7"/>
<accession>A0A9W4T5W7</accession>